<name>A0ABP9Z9I2_9FUNG</name>
<comment type="caution">
    <text evidence="2">The sequence shown here is derived from an EMBL/GenBank/DDBJ whole genome shotgun (WGS) entry which is preliminary data.</text>
</comment>
<gene>
    <name evidence="2" type="ORF">MFLAVUS_009290</name>
</gene>
<dbReference type="EMBL" id="BAABUK010000028">
    <property type="protein sequence ID" value="GAA5815775.1"/>
    <property type="molecule type" value="Genomic_DNA"/>
</dbReference>
<keyword evidence="3" id="KW-1185">Reference proteome</keyword>
<organism evidence="2 3">
    <name type="scientific">Mucor flavus</name>
    <dbReference type="NCBI Taxonomy" id="439312"/>
    <lineage>
        <taxon>Eukaryota</taxon>
        <taxon>Fungi</taxon>
        <taxon>Fungi incertae sedis</taxon>
        <taxon>Mucoromycota</taxon>
        <taxon>Mucoromycotina</taxon>
        <taxon>Mucoromycetes</taxon>
        <taxon>Mucorales</taxon>
        <taxon>Mucorineae</taxon>
        <taxon>Mucoraceae</taxon>
        <taxon>Mucor</taxon>
    </lineage>
</organism>
<feature type="compositionally biased region" description="Polar residues" evidence="1">
    <location>
        <begin position="29"/>
        <end position="59"/>
    </location>
</feature>
<evidence type="ECO:0000256" key="1">
    <source>
        <dbReference type="SAM" id="MobiDB-lite"/>
    </source>
</evidence>
<protein>
    <submittedName>
        <fullName evidence="2">Uncharacterized protein</fullName>
    </submittedName>
</protein>
<evidence type="ECO:0000313" key="3">
    <source>
        <dbReference type="Proteomes" id="UP001473302"/>
    </source>
</evidence>
<dbReference type="Proteomes" id="UP001473302">
    <property type="component" value="Unassembled WGS sequence"/>
</dbReference>
<accession>A0ABP9Z9I2</accession>
<proteinExistence type="predicted"/>
<sequence length="368" mass="41969">MHYQYQSPLREGERSSSRSNSTATVGEGPNSSSNATTRADEGSSSSTDTTAIPSEESCSSPVLPVLPIYKLRNNVDVIEPLTRYVKWCEDKSKKSGFFLRNEPQEILASKGIILLKQHEIDPKLIEIMGEDNIKLLKETVIEKYIDEDVKVGDNSYTKLTKLLRVDQISEMELTTNYIDSILSPLFHIPEINKHLLCNEKRLNRKEENTDSSRPDGVMKYYNQKSNGVTFGYCEVKPTDSLNSIDLLCQDLVRLALFSRNVMLRKTNHISCCLQIVGMHFSFYVLNAISRDISIMNEFLDFDIPSHINELGNLNNIIDKLKKISVVYDNYCLKSYVSNQQEETTANIDNILKPQKRKRSTDIYPVTFI</sequence>
<evidence type="ECO:0000313" key="2">
    <source>
        <dbReference type="EMBL" id="GAA5815775.1"/>
    </source>
</evidence>
<feature type="region of interest" description="Disordered" evidence="1">
    <location>
        <begin position="1"/>
        <end position="59"/>
    </location>
</feature>
<reference evidence="2 3" key="1">
    <citation type="submission" date="2024-04" db="EMBL/GenBank/DDBJ databases">
        <title>genome sequences of Mucor flavus KT1a and Helicostylum pulchrum KT1b strains isolated from the surface of a dry-aged beef.</title>
        <authorList>
            <person name="Toyotome T."/>
            <person name="Hosono M."/>
            <person name="Torimaru M."/>
            <person name="Fukuda K."/>
            <person name="Mikami N."/>
        </authorList>
    </citation>
    <scope>NUCLEOTIDE SEQUENCE [LARGE SCALE GENOMIC DNA]</scope>
    <source>
        <strain evidence="2 3">KT1a</strain>
    </source>
</reference>